<proteinExistence type="predicted"/>
<protein>
    <submittedName>
        <fullName evidence="3">Uncharacterized protein</fullName>
    </submittedName>
</protein>
<organism evidence="3 4">
    <name type="scientific">Micractinium conductrix</name>
    <dbReference type="NCBI Taxonomy" id="554055"/>
    <lineage>
        <taxon>Eukaryota</taxon>
        <taxon>Viridiplantae</taxon>
        <taxon>Chlorophyta</taxon>
        <taxon>core chlorophytes</taxon>
        <taxon>Trebouxiophyceae</taxon>
        <taxon>Chlorellales</taxon>
        <taxon>Chlorellaceae</taxon>
        <taxon>Chlorella clade</taxon>
        <taxon>Micractinium</taxon>
    </lineage>
</organism>
<feature type="signal peptide" evidence="2">
    <location>
        <begin position="1"/>
        <end position="18"/>
    </location>
</feature>
<evidence type="ECO:0000256" key="2">
    <source>
        <dbReference type="SAM" id="SignalP"/>
    </source>
</evidence>
<keyword evidence="2" id="KW-0732">Signal</keyword>
<keyword evidence="4" id="KW-1185">Reference proteome</keyword>
<comment type="caution">
    <text evidence="3">The sequence shown here is derived from an EMBL/GenBank/DDBJ whole genome shotgun (WGS) entry which is preliminary data.</text>
</comment>
<accession>A0A2P6VLU1</accession>
<feature type="region of interest" description="Disordered" evidence="1">
    <location>
        <begin position="85"/>
        <end position="136"/>
    </location>
</feature>
<evidence type="ECO:0000313" key="3">
    <source>
        <dbReference type="EMBL" id="PSC75054.1"/>
    </source>
</evidence>
<gene>
    <name evidence="3" type="ORF">C2E20_1724</name>
</gene>
<dbReference type="Proteomes" id="UP000239649">
    <property type="component" value="Unassembled WGS sequence"/>
</dbReference>
<dbReference type="AlphaFoldDB" id="A0A2P6VLU1"/>
<feature type="chain" id="PRO_5015181570" evidence="2">
    <location>
        <begin position="19"/>
        <end position="395"/>
    </location>
</feature>
<name>A0A2P6VLU1_9CHLO</name>
<dbReference type="EMBL" id="LHPF02000003">
    <property type="protein sequence ID" value="PSC75054.1"/>
    <property type="molecule type" value="Genomic_DNA"/>
</dbReference>
<dbReference type="OrthoDB" id="510168at2759"/>
<evidence type="ECO:0000256" key="1">
    <source>
        <dbReference type="SAM" id="MobiDB-lite"/>
    </source>
</evidence>
<sequence>MLCLRALVGLILAAVCLAQLDHPQPWAAMADDGVVLGSAAATAQHPLLVMLRARYGLDGGSATAGGSTDGAAAAGAAGGDAPLGRRRLMGFGVKNPPSPPKPPAPLVPPSPFPPPRPPPSPRPPPPSPKPPAPPLPDCACQQHEFMVFQGYTSGWTGWFQGDSLGYILTPEECCYLCRINTGCVMWTFEQRDSLATETTPAKTDLNGNECKLWDKLPDNQLLSYVDPWQYNPNTLGSSQWARKADPAGTTVGSLSESKCSGCETQGDMGCAGMLGVPRPQPLNDYRLLFMVKKGLDAYLKKNKVYDVCGDDYRLYASPLIKFVKACRQGTQSNLWFLSVRIGYPCFGQPRKVDGKIVGYVSWGRWRVHSLYVSVAQLVPQNGVAQPYAISEVYRF</sequence>
<feature type="compositionally biased region" description="Pro residues" evidence="1">
    <location>
        <begin position="96"/>
        <end position="136"/>
    </location>
</feature>
<reference evidence="3 4" key="1">
    <citation type="journal article" date="2018" name="Plant J.">
        <title>Genome sequences of Chlorella sorokiniana UTEX 1602 and Micractinium conductrix SAG 241.80: implications to maltose excretion by a green alga.</title>
        <authorList>
            <person name="Arriola M.B."/>
            <person name="Velmurugan N."/>
            <person name="Zhang Y."/>
            <person name="Plunkett M.H."/>
            <person name="Hondzo H."/>
            <person name="Barney B.M."/>
        </authorList>
    </citation>
    <scope>NUCLEOTIDE SEQUENCE [LARGE SCALE GENOMIC DNA]</scope>
    <source>
        <strain evidence="3 4">SAG 241.80</strain>
    </source>
</reference>
<evidence type="ECO:0000313" key="4">
    <source>
        <dbReference type="Proteomes" id="UP000239649"/>
    </source>
</evidence>